<dbReference type="EMBL" id="CP138581">
    <property type="protein sequence ID" value="WPG98622.1"/>
    <property type="molecule type" value="Genomic_DNA"/>
</dbReference>
<proteinExistence type="inferred from homology"/>
<dbReference type="InterPro" id="IPR049092">
    <property type="entry name" value="MIOS_a-sol"/>
</dbReference>
<keyword evidence="2" id="KW-0853">WD repeat</keyword>
<dbReference type="Proteomes" id="UP001303373">
    <property type="component" value="Chromosome 2"/>
</dbReference>
<evidence type="ECO:0000313" key="7">
    <source>
        <dbReference type="EMBL" id="WPG98622.1"/>
    </source>
</evidence>
<comment type="similarity">
    <text evidence="1">Belongs to the WD repeat mio family.</text>
</comment>
<dbReference type="InterPro" id="IPR015943">
    <property type="entry name" value="WD40/YVTN_repeat-like_dom_sf"/>
</dbReference>
<dbReference type="Pfam" id="PF17034">
    <property type="entry name" value="zinc_ribbon_16"/>
    <property type="match status" value="1"/>
</dbReference>
<gene>
    <name evidence="7" type="ORF">R9X50_00141500</name>
</gene>
<evidence type="ECO:0000259" key="6">
    <source>
        <dbReference type="Pfam" id="PF21719"/>
    </source>
</evidence>
<evidence type="ECO:0000256" key="4">
    <source>
        <dbReference type="SAM" id="MobiDB-lite"/>
    </source>
</evidence>
<dbReference type="InterPro" id="IPR031488">
    <property type="entry name" value="Zn_ribbon_mio"/>
</dbReference>
<evidence type="ECO:0000256" key="1">
    <source>
        <dbReference type="ARBA" id="ARBA00009713"/>
    </source>
</evidence>
<dbReference type="Pfam" id="PF21719">
    <property type="entry name" value="MIOS_a-sol"/>
    <property type="match status" value="1"/>
</dbReference>
<feature type="domain" description="MIOS-like alpha-solenoid" evidence="6">
    <location>
        <begin position="461"/>
        <end position="691"/>
    </location>
</feature>
<protein>
    <submittedName>
        <fullName evidence="7">Uncharacterized protein</fullName>
    </submittedName>
</protein>
<dbReference type="AlphaFoldDB" id="A0AAQ3LZP6"/>
<accession>A0AAQ3LZP6</accession>
<dbReference type="InterPro" id="IPR036322">
    <property type="entry name" value="WD40_repeat_dom_sf"/>
</dbReference>
<dbReference type="PANTHER" id="PTHR16453:SF9">
    <property type="entry name" value="GATOR COMPLEX PROTEIN MIOS"/>
    <property type="match status" value="1"/>
</dbReference>
<name>A0AAQ3LZP6_9PEZI</name>
<dbReference type="GO" id="GO:1904263">
    <property type="term" value="P:positive regulation of TORC1 signaling"/>
    <property type="evidence" value="ECO:0007669"/>
    <property type="project" value="TreeGrafter"/>
</dbReference>
<dbReference type="GO" id="GO:0005737">
    <property type="term" value="C:cytoplasm"/>
    <property type="evidence" value="ECO:0007669"/>
    <property type="project" value="TreeGrafter"/>
</dbReference>
<evidence type="ECO:0000313" key="8">
    <source>
        <dbReference type="Proteomes" id="UP001303373"/>
    </source>
</evidence>
<evidence type="ECO:0000256" key="3">
    <source>
        <dbReference type="ARBA" id="ARBA00022737"/>
    </source>
</evidence>
<feature type="domain" description="GATOR2 complex protein MIO zinc-ribbon like" evidence="5">
    <location>
        <begin position="811"/>
        <end position="931"/>
    </location>
</feature>
<keyword evidence="8" id="KW-1185">Reference proteome</keyword>
<evidence type="ECO:0000259" key="5">
    <source>
        <dbReference type="Pfam" id="PF17034"/>
    </source>
</evidence>
<keyword evidence="3" id="KW-0677">Repeat</keyword>
<dbReference type="SUPFAM" id="SSF50978">
    <property type="entry name" value="WD40 repeat-like"/>
    <property type="match status" value="1"/>
</dbReference>
<sequence length="931" mass="104460">METAIRWSPLSTTGRQRFLTVDVVNPTLSLHEVDDIEDRAVSYDTVSTCEKLPNFGAFAWNPIDDSIVALGLVSGNACLVRLSDDKQSTGVINTFKIKQQRKCNSVAFSTQQMLAVALDKIRSDVCLNVYDASRGTSGYQDPVRRLCPAEVVSSVRFSPNQPHEIVAGVQRSFIRLYDIRDGYMGGGGNTQVTTKHVSNIAIDPCDSNYFAAAALGVEASVQVWDKRWISQPSSSSNQSPSCVFQISPVVENNNTSTLWSLRYSGQQRGRLALCSSAGEVKVIDMVEGRTSILQASEYVPNNPHGGTPWTHNRYVSQTRILERPWNDERRGREVHTRVVAFDWMSDGEAISNQGMITLRANRRIETFHVMKSIPQAQITARQDLSIGLRDLSVTESTIHTGTTPPAAPYERSNSLGSAEDFGPIDYDGEDTDLMNSPARRLHYQRDSPQIGRFLAASMQQRDRCRRGYLFDCDKNMKVVAGHWQLERLWEIVNRFREQAADDAMVYESMDLSYVGVYGLWTEVIGGNANRQLSQPSIRVDEAIFGLNTSKEVPAFEGERTSFPDNRQMCLAVCGWRFSVETLEAECQELIDRGLYYQAIVQAVLHEYRHVALNFLRTLIRSKTIPNIGLGPLLASDTINEEQREMCMWMAADTEDPALKALLTFLAAGDWRDVMKTNYLHLGYRVALGLKYLNDTELSGFIRSETARAIKNGDLEGILLTGLGEQAMDLFQTYIVKTNDLQTAVLATAFTNPRYVDDMRWEIWRDTYFEQMQTWRAFNERTKFTVQHSFMAKTREGHSMISTAPAQVVLRCNHCQGALSRHSGRQMLENSSTHSDGHVARVSGPAANSGTVCPHCGRHMPRCVICTMWLGTPSPLRSEGPRPQQKVGDTMASFLSFCVNCGHGFHANHAHKWFKKRNICPAPDCQCVCRLK</sequence>
<dbReference type="PANTHER" id="PTHR16453">
    <property type="entry name" value="WD40 DOMAIN-CONTAINING PROTEIN MIO FAMILY MEMBER"/>
    <property type="match status" value="1"/>
</dbReference>
<dbReference type="InterPro" id="IPR037593">
    <property type="entry name" value="MIOS/Sea4"/>
</dbReference>
<organism evidence="7 8">
    <name type="scientific">Acrodontium crateriforme</name>
    <dbReference type="NCBI Taxonomy" id="150365"/>
    <lineage>
        <taxon>Eukaryota</taxon>
        <taxon>Fungi</taxon>
        <taxon>Dikarya</taxon>
        <taxon>Ascomycota</taxon>
        <taxon>Pezizomycotina</taxon>
        <taxon>Dothideomycetes</taxon>
        <taxon>Dothideomycetidae</taxon>
        <taxon>Mycosphaerellales</taxon>
        <taxon>Teratosphaeriaceae</taxon>
        <taxon>Acrodontium</taxon>
    </lineage>
</organism>
<evidence type="ECO:0000256" key="2">
    <source>
        <dbReference type="ARBA" id="ARBA00022574"/>
    </source>
</evidence>
<dbReference type="Gene3D" id="2.130.10.10">
    <property type="entry name" value="YVTN repeat-like/Quinoprotein amine dehydrogenase"/>
    <property type="match status" value="1"/>
</dbReference>
<feature type="region of interest" description="Disordered" evidence="4">
    <location>
        <begin position="396"/>
        <end position="421"/>
    </location>
</feature>
<reference evidence="7 8" key="1">
    <citation type="submission" date="2023-11" db="EMBL/GenBank/DDBJ databases">
        <title>An acidophilic fungus is an integral part of prey digestion in a carnivorous sundew plant.</title>
        <authorList>
            <person name="Tsai I.J."/>
        </authorList>
    </citation>
    <scope>NUCLEOTIDE SEQUENCE [LARGE SCALE GENOMIC DNA]</scope>
    <source>
        <strain evidence="7">169a</strain>
    </source>
</reference>